<evidence type="ECO:0000313" key="2">
    <source>
        <dbReference type="EMBL" id="RPA92886.1"/>
    </source>
</evidence>
<dbReference type="Proteomes" id="UP000276215">
    <property type="component" value="Unassembled WGS sequence"/>
</dbReference>
<accession>A0A3N4J428</accession>
<evidence type="ECO:0000256" key="1">
    <source>
        <dbReference type="SAM" id="Phobius"/>
    </source>
</evidence>
<organism evidence="2 3">
    <name type="scientific">Choiromyces venosus 120613-1</name>
    <dbReference type="NCBI Taxonomy" id="1336337"/>
    <lineage>
        <taxon>Eukaryota</taxon>
        <taxon>Fungi</taxon>
        <taxon>Dikarya</taxon>
        <taxon>Ascomycota</taxon>
        <taxon>Pezizomycotina</taxon>
        <taxon>Pezizomycetes</taxon>
        <taxon>Pezizales</taxon>
        <taxon>Tuberaceae</taxon>
        <taxon>Choiromyces</taxon>
    </lineage>
</organism>
<evidence type="ECO:0000313" key="3">
    <source>
        <dbReference type="Proteomes" id="UP000276215"/>
    </source>
</evidence>
<proteinExistence type="predicted"/>
<keyword evidence="1" id="KW-1133">Transmembrane helix</keyword>
<protein>
    <submittedName>
        <fullName evidence="2">Uncharacterized protein</fullName>
    </submittedName>
</protein>
<dbReference type="EMBL" id="ML120463">
    <property type="protein sequence ID" value="RPA92886.1"/>
    <property type="molecule type" value="Genomic_DNA"/>
</dbReference>
<keyword evidence="1" id="KW-0472">Membrane</keyword>
<reference evidence="2 3" key="1">
    <citation type="journal article" date="2018" name="Nat. Ecol. Evol.">
        <title>Pezizomycetes genomes reveal the molecular basis of ectomycorrhizal truffle lifestyle.</title>
        <authorList>
            <person name="Murat C."/>
            <person name="Payen T."/>
            <person name="Noel B."/>
            <person name="Kuo A."/>
            <person name="Morin E."/>
            <person name="Chen J."/>
            <person name="Kohler A."/>
            <person name="Krizsan K."/>
            <person name="Balestrini R."/>
            <person name="Da Silva C."/>
            <person name="Montanini B."/>
            <person name="Hainaut M."/>
            <person name="Levati E."/>
            <person name="Barry K.W."/>
            <person name="Belfiori B."/>
            <person name="Cichocki N."/>
            <person name="Clum A."/>
            <person name="Dockter R.B."/>
            <person name="Fauchery L."/>
            <person name="Guy J."/>
            <person name="Iotti M."/>
            <person name="Le Tacon F."/>
            <person name="Lindquist E.A."/>
            <person name="Lipzen A."/>
            <person name="Malagnac F."/>
            <person name="Mello A."/>
            <person name="Molinier V."/>
            <person name="Miyauchi S."/>
            <person name="Poulain J."/>
            <person name="Riccioni C."/>
            <person name="Rubini A."/>
            <person name="Sitrit Y."/>
            <person name="Splivallo R."/>
            <person name="Traeger S."/>
            <person name="Wang M."/>
            <person name="Zifcakova L."/>
            <person name="Wipf D."/>
            <person name="Zambonelli A."/>
            <person name="Paolocci F."/>
            <person name="Nowrousian M."/>
            <person name="Ottonello S."/>
            <person name="Baldrian P."/>
            <person name="Spatafora J.W."/>
            <person name="Henrissat B."/>
            <person name="Nagy L.G."/>
            <person name="Aury J.M."/>
            <person name="Wincker P."/>
            <person name="Grigoriev I.V."/>
            <person name="Bonfante P."/>
            <person name="Martin F.M."/>
        </authorList>
    </citation>
    <scope>NUCLEOTIDE SEQUENCE [LARGE SCALE GENOMIC DNA]</scope>
    <source>
        <strain evidence="2 3">120613-1</strain>
    </source>
</reference>
<gene>
    <name evidence="2" type="ORF">L873DRAFT_123776</name>
</gene>
<dbReference type="AlphaFoldDB" id="A0A3N4J428"/>
<feature type="transmembrane region" description="Helical" evidence="1">
    <location>
        <begin position="69"/>
        <end position="89"/>
    </location>
</feature>
<name>A0A3N4J428_9PEZI</name>
<sequence length="117" mass="13339">MVIYFGLTNVFCSTDYFEFLVLISCRVIPKSRWVVGRSGAEITGAVLRIPVCPGVWRIWRRSPGWPVNAYIIISSQVGVFFLFFSSFPFGKRMNLAWLGWLRRTIVSEIGNRVISSA</sequence>
<keyword evidence="1" id="KW-0812">Transmembrane</keyword>
<keyword evidence="3" id="KW-1185">Reference proteome</keyword>